<comment type="caution">
    <text evidence="1">The sequence shown here is derived from an EMBL/GenBank/DDBJ whole genome shotgun (WGS) entry which is preliminary data.</text>
</comment>
<sequence>MENKNTFRDYLLIVSKEIQDKALDAFQNKYVNFEIDSGTVSKLNIIHCIISLTEEREIHQFLYKLVQNNHFDHLDYFEWTSEFVSRILDKNIIICSIIIDNLRAQTKGIELLKQLLRILE</sequence>
<accession>A0ABR2KKD7</accession>
<protein>
    <submittedName>
        <fullName evidence="1">Uncharacterized protein</fullName>
    </submittedName>
</protein>
<dbReference type="EMBL" id="JAPFFF010000004">
    <property type="protein sequence ID" value="KAK8891216.1"/>
    <property type="molecule type" value="Genomic_DNA"/>
</dbReference>
<keyword evidence="2" id="KW-1185">Reference proteome</keyword>
<evidence type="ECO:0000313" key="2">
    <source>
        <dbReference type="Proteomes" id="UP001470230"/>
    </source>
</evidence>
<proteinExistence type="predicted"/>
<organism evidence="1 2">
    <name type="scientific">Tritrichomonas musculus</name>
    <dbReference type="NCBI Taxonomy" id="1915356"/>
    <lineage>
        <taxon>Eukaryota</taxon>
        <taxon>Metamonada</taxon>
        <taxon>Parabasalia</taxon>
        <taxon>Tritrichomonadida</taxon>
        <taxon>Tritrichomonadidae</taxon>
        <taxon>Tritrichomonas</taxon>
    </lineage>
</organism>
<name>A0ABR2KKD7_9EUKA</name>
<reference evidence="1 2" key="1">
    <citation type="submission" date="2024-04" db="EMBL/GenBank/DDBJ databases">
        <title>Tritrichomonas musculus Genome.</title>
        <authorList>
            <person name="Alves-Ferreira E."/>
            <person name="Grigg M."/>
            <person name="Lorenzi H."/>
            <person name="Galac M."/>
        </authorList>
    </citation>
    <scope>NUCLEOTIDE SEQUENCE [LARGE SCALE GENOMIC DNA]</scope>
    <source>
        <strain evidence="1 2">EAF2021</strain>
    </source>
</reference>
<dbReference type="Proteomes" id="UP001470230">
    <property type="component" value="Unassembled WGS sequence"/>
</dbReference>
<gene>
    <name evidence="1" type="ORF">M9Y10_028423</name>
</gene>
<evidence type="ECO:0000313" key="1">
    <source>
        <dbReference type="EMBL" id="KAK8891216.1"/>
    </source>
</evidence>